<dbReference type="GO" id="GO:0009063">
    <property type="term" value="P:amino acid catabolic process"/>
    <property type="evidence" value="ECO:0007669"/>
    <property type="project" value="TreeGrafter"/>
</dbReference>
<evidence type="ECO:0000256" key="1">
    <source>
        <dbReference type="ARBA" id="ARBA00004814"/>
    </source>
</evidence>
<evidence type="ECO:0000259" key="7">
    <source>
        <dbReference type="Pfam" id="PF01593"/>
    </source>
</evidence>
<protein>
    <recommendedName>
        <fullName evidence="4">Tryptophan 2-monooxygenase</fullName>
        <ecNumber evidence="3">1.13.12.3</ecNumber>
    </recommendedName>
</protein>
<comment type="catalytic activity">
    <reaction evidence="6">
        <text>L-tryptophan + O2 = indole-3-acetamide + CO2 + H2O</text>
        <dbReference type="Rhea" id="RHEA:16165"/>
        <dbReference type="ChEBI" id="CHEBI:15377"/>
        <dbReference type="ChEBI" id="CHEBI:15379"/>
        <dbReference type="ChEBI" id="CHEBI:16031"/>
        <dbReference type="ChEBI" id="CHEBI:16526"/>
        <dbReference type="ChEBI" id="CHEBI:57912"/>
        <dbReference type="EC" id="1.13.12.3"/>
    </reaction>
</comment>
<feature type="domain" description="Amine oxidase" evidence="7">
    <location>
        <begin position="278"/>
        <end position="525"/>
    </location>
</feature>
<dbReference type="SUPFAM" id="SSF54373">
    <property type="entry name" value="FAD-linked reductases, C-terminal domain"/>
    <property type="match status" value="1"/>
</dbReference>
<proteinExistence type="inferred from homology"/>
<name>A0A975G2P8_9CAUL</name>
<dbReference type="InterPro" id="IPR036188">
    <property type="entry name" value="FAD/NAD-bd_sf"/>
</dbReference>
<dbReference type="GO" id="GO:0050361">
    <property type="term" value="F:tryptophan 2-monooxygenase activity"/>
    <property type="evidence" value="ECO:0007669"/>
    <property type="project" value="UniProtKB-EC"/>
</dbReference>
<dbReference type="Gene3D" id="1.20.1440.240">
    <property type="match status" value="1"/>
</dbReference>
<organism evidence="8 9">
    <name type="scientific">Phenylobacterium montanum</name>
    <dbReference type="NCBI Taxonomy" id="2823693"/>
    <lineage>
        <taxon>Bacteria</taxon>
        <taxon>Pseudomonadati</taxon>
        <taxon>Pseudomonadota</taxon>
        <taxon>Alphaproteobacteria</taxon>
        <taxon>Caulobacterales</taxon>
        <taxon>Caulobacteraceae</taxon>
        <taxon>Phenylobacterium</taxon>
    </lineage>
</organism>
<comment type="similarity">
    <text evidence="2">Belongs to the tryptophan 2-monooxygenase family.</text>
</comment>
<dbReference type="GO" id="GO:0001716">
    <property type="term" value="F:L-amino-acid oxidase activity"/>
    <property type="evidence" value="ECO:0007669"/>
    <property type="project" value="TreeGrafter"/>
</dbReference>
<evidence type="ECO:0000256" key="6">
    <source>
        <dbReference type="ARBA" id="ARBA00047321"/>
    </source>
</evidence>
<dbReference type="PANTHER" id="PTHR10742">
    <property type="entry name" value="FLAVIN MONOAMINE OXIDASE"/>
    <property type="match status" value="1"/>
</dbReference>
<dbReference type="PANTHER" id="PTHR10742:SF342">
    <property type="entry name" value="AMINE OXIDASE"/>
    <property type="match status" value="1"/>
</dbReference>
<evidence type="ECO:0000313" key="9">
    <source>
        <dbReference type="Proteomes" id="UP000676409"/>
    </source>
</evidence>
<dbReference type="Gene3D" id="3.90.660.10">
    <property type="match status" value="1"/>
</dbReference>
<dbReference type="EMBL" id="CP073078">
    <property type="protein sequence ID" value="QUD89452.1"/>
    <property type="molecule type" value="Genomic_DNA"/>
</dbReference>
<dbReference type="EC" id="1.13.12.3" evidence="3"/>
<dbReference type="KEGG" id="caul:KCG34_06110"/>
<feature type="domain" description="Amine oxidase" evidence="7">
    <location>
        <begin position="71"/>
        <end position="171"/>
    </location>
</feature>
<evidence type="ECO:0000256" key="2">
    <source>
        <dbReference type="ARBA" id="ARBA00005833"/>
    </source>
</evidence>
<dbReference type="PROSITE" id="PS51318">
    <property type="entry name" value="TAT"/>
    <property type="match status" value="1"/>
</dbReference>
<dbReference type="InterPro" id="IPR002937">
    <property type="entry name" value="Amino_oxidase"/>
</dbReference>
<comment type="pathway">
    <text evidence="1">Plant hormone metabolism; auxin biosynthesis.</text>
</comment>
<gene>
    <name evidence="8" type="ORF">KCG34_06110</name>
</gene>
<dbReference type="Pfam" id="PF01593">
    <property type="entry name" value="Amino_oxidase"/>
    <property type="match status" value="2"/>
</dbReference>
<dbReference type="Proteomes" id="UP000676409">
    <property type="component" value="Chromosome"/>
</dbReference>
<reference evidence="8" key="1">
    <citation type="submission" date="2021-04" db="EMBL/GenBank/DDBJ databases">
        <title>The complete genome sequence of Caulobacter sp. S6.</title>
        <authorList>
            <person name="Tang Y."/>
            <person name="Ouyang W."/>
            <person name="Liu Q."/>
            <person name="Huang B."/>
            <person name="Guo Z."/>
            <person name="Lei P."/>
        </authorList>
    </citation>
    <scope>NUCLEOTIDE SEQUENCE</scope>
    <source>
        <strain evidence="8">S6</strain>
    </source>
</reference>
<evidence type="ECO:0000256" key="3">
    <source>
        <dbReference type="ARBA" id="ARBA00012535"/>
    </source>
</evidence>
<evidence type="ECO:0000256" key="5">
    <source>
        <dbReference type="ARBA" id="ARBA00023070"/>
    </source>
</evidence>
<dbReference type="AlphaFoldDB" id="A0A975G2P8"/>
<evidence type="ECO:0000313" key="8">
    <source>
        <dbReference type="EMBL" id="QUD89452.1"/>
    </source>
</evidence>
<keyword evidence="5" id="KW-0073">Auxin biosynthesis</keyword>
<sequence length="537" mass="58328">MNANDTTRMSGGSMALSRRQFIEELAAIGGTSLAMAGMEALGFGFTSAQAAPPTLAGRGKGVKVVILGAGLAGMTAAYELGKAGYDCQVLEARDFAGGRCQTARRGFKHTDLVGNTQVCDFDEGLYINHGPWRVPYHHRSTLHYIKQFGVPVEVFVNDNDASYVYFEKGNGPLAGKPVRKGMIAADARGYAAEMLAKCAGKGDLDAGLSPEDKEKFIAYLVTDGRLSMKDLGYHGTDGRGYDVHPGAGVDPGPGKPSTPFAFKDVLDSNAWQVLSSVTEYDQQRTMFQPVGGMDQIAKGFVRNLGPVIRYSCEVQKIAQDDRGVEVFYKSANGQGASIKADYCLCTIPLSVLKSIDLAVSDRFKQAMAGVSYAMVNKIGLQMKRRFWEEDHFIYGGHVYNDIRGIGSITFPSTGWMGQKGVILGYYAFGTDAARVSGLKPAERAKFAVQAGQKIFPEYAENFETAFSFSWHLAQYNKGGWADWSQEGRQTAYPILCEPDGRLYLAGEHLSYMPGWQAGAIESAWQQIGKIHARVNAA</sequence>
<dbReference type="GO" id="GO:0009851">
    <property type="term" value="P:auxin biosynthetic process"/>
    <property type="evidence" value="ECO:0007669"/>
    <property type="project" value="UniProtKB-KW"/>
</dbReference>
<dbReference type="InterPro" id="IPR050281">
    <property type="entry name" value="Flavin_monoamine_oxidase"/>
</dbReference>
<dbReference type="Gene3D" id="3.50.50.60">
    <property type="entry name" value="FAD/NAD(P)-binding domain"/>
    <property type="match status" value="1"/>
</dbReference>
<accession>A0A975G2P8</accession>
<dbReference type="SUPFAM" id="SSF51905">
    <property type="entry name" value="FAD/NAD(P)-binding domain"/>
    <property type="match status" value="1"/>
</dbReference>
<evidence type="ECO:0000256" key="4">
    <source>
        <dbReference type="ARBA" id="ARBA00017871"/>
    </source>
</evidence>
<dbReference type="InterPro" id="IPR006311">
    <property type="entry name" value="TAT_signal"/>
</dbReference>
<keyword evidence="9" id="KW-1185">Reference proteome</keyword>